<dbReference type="SUPFAM" id="SSF55961">
    <property type="entry name" value="Bet v1-like"/>
    <property type="match status" value="2"/>
</dbReference>
<evidence type="ECO:0000313" key="2">
    <source>
        <dbReference type="Proteomes" id="UP001596241"/>
    </source>
</evidence>
<keyword evidence="2" id="KW-1185">Reference proteome</keyword>
<dbReference type="Gene3D" id="3.30.530.20">
    <property type="match status" value="2"/>
</dbReference>
<gene>
    <name evidence="1" type="ORF">ACFP3M_00450</name>
</gene>
<dbReference type="EMBL" id="JBHSPW010000001">
    <property type="protein sequence ID" value="MFC5891299.1"/>
    <property type="molecule type" value="Genomic_DNA"/>
</dbReference>
<dbReference type="InterPro" id="IPR019587">
    <property type="entry name" value="Polyketide_cyclase/dehydratase"/>
</dbReference>
<evidence type="ECO:0000313" key="1">
    <source>
        <dbReference type="EMBL" id="MFC5891299.1"/>
    </source>
</evidence>
<comment type="caution">
    <text evidence="1">The sequence shown here is derived from an EMBL/GenBank/DDBJ whole genome shotgun (WGS) entry which is preliminary data.</text>
</comment>
<dbReference type="Pfam" id="PF10604">
    <property type="entry name" value="Polyketide_cyc2"/>
    <property type="match status" value="2"/>
</dbReference>
<dbReference type="InterPro" id="IPR023393">
    <property type="entry name" value="START-like_dom_sf"/>
</dbReference>
<dbReference type="Proteomes" id="UP001596241">
    <property type="component" value="Unassembled WGS sequence"/>
</dbReference>
<dbReference type="CDD" id="cd08861">
    <property type="entry name" value="OtcD1_ARO-CYC_like"/>
    <property type="match status" value="2"/>
</dbReference>
<organism evidence="1 2">
    <name type="scientific">Streptomyces ramulosus</name>
    <dbReference type="NCBI Taxonomy" id="47762"/>
    <lineage>
        <taxon>Bacteria</taxon>
        <taxon>Bacillati</taxon>
        <taxon>Actinomycetota</taxon>
        <taxon>Actinomycetes</taxon>
        <taxon>Kitasatosporales</taxon>
        <taxon>Streptomycetaceae</taxon>
        <taxon>Streptomyces</taxon>
    </lineage>
</organism>
<reference evidence="2" key="1">
    <citation type="journal article" date="2019" name="Int. J. Syst. Evol. Microbiol.">
        <title>The Global Catalogue of Microorganisms (GCM) 10K type strain sequencing project: providing services to taxonomists for standard genome sequencing and annotation.</title>
        <authorList>
            <consortium name="The Broad Institute Genomics Platform"/>
            <consortium name="The Broad Institute Genome Sequencing Center for Infectious Disease"/>
            <person name="Wu L."/>
            <person name="Ma J."/>
        </authorList>
    </citation>
    <scope>NUCLEOTIDE SEQUENCE [LARGE SCALE GENOMIC DNA]</scope>
    <source>
        <strain evidence="2">CGMCC 1.15809</strain>
    </source>
</reference>
<name>A0ABW1FBN1_9ACTN</name>
<dbReference type="RefSeq" id="WP_345082240.1">
    <property type="nucleotide sequence ID" value="NZ_BAAAWG010000006.1"/>
</dbReference>
<protein>
    <submittedName>
        <fullName evidence="1">Aromatase/cyclase</fullName>
    </submittedName>
</protein>
<accession>A0ABW1FBN1</accession>
<sequence length="318" mass="34801">MNGHNMKSVAHRITVEAPAPTVYALLADTSRWPVCFRPTVHVDRPESGPDTERLRIWAVAGDTVKAWTSRRELFPREGRITFRQEVSQPPIAQMRGSWTVRPSGESRCEVVLGHEFRAVGDDPAALSWIDEVTDRNSTAELAALAEVARDPAGHAAATLTFDDTVTVDGRAEDVHGFLYDAARWPERLPHVGRMVLSEPSEGVQIMEMDTVTADGSAHTTKSVRVCPDARRIVYKQVVVPPLLRAHTGEWILAPDGDRLSVTSRHTVVIRPEAIEDVLGPGRDLTAARSYVRTALGTNSRVTLEHAKAFAEGRAAGAA</sequence>
<proteinExistence type="predicted"/>